<gene>
    <name evidence="2" type="ORF">BCR33DRAFT_633590</name>
</gene>
<dbReference type="STRING" id="329046.A0A1Y2CE78"/>
<sequence>DGNVVLDESSLFVNAPLPDEEPDISQMEVIDESAGNVRVTSASFAVNKIRGKRWASDDEDLFYKCLQYFGTNFELISHMFPNITRRHIKMKYNSEERARPAKITWAL</sequence>
<dbReference type="OrthoDB" id="272624at2759"/>
<evidence type="ECO:0000313" key="2">
    <source>
        <dbReference type="EMBL" id="ORY45368.1"/>
    </source>
</evidence>
<keyword evidence="3" id="KW-1185">Reference proteome</keyword>
<dbReference type="GO" id="GO:0000126">
    <property type="term" value="C:transcription factor TFIIIB complex"/>
    <property type="evidence" value="ECO:0007669"/>
    <property type="project" value="TreeGrafter"/>
</dbReference>
<accession>A0A1Y2CE78</accession>
<name>A0A1Y2CE78_9FUNG</name>
<dbReference type="Proteomes" id="UP000193642">
    <property type="component" value="Unassembled WGS sequence"/>
</dbReference>
<evidence type="ECO:0000259" key="1">
    <source>
        <dbReference type="Pfam" id="PF15963"/>
    </source>
</evidence>
<dbReference type="Pfam" id="PF15963">
    <property type="entry name" value="Myb_DNA-bind_7"/>
    <property type="match status" value="1"/>
</dbReference>
<dbReference type="EMBL" id="MCGO01000020">
    <property type="protein sequence ID" value="ORY45368.1"/>
    <property type="molecule type" value="Genomic_DNA"/>
</dbReference>
<feature type="non-terminal residue" evidence="2">
    <location>
        <position position="1"/>
    </location>
</feature>
<dbReference type="GO" id="GO:0070898">
    <property type="term" value="P:RNA polymerase III preinitiation complex assembly"/>
    <property type="evidence" value="ECO:0007669"/>
    <property type="project" value="TreeGrafter"/>
</dbReference>
<dbReference type="PANTHER" id="PTHR22929">
    <property type="entry name" value="RNA POLYMERASE III TRANSCRIPTION INITIATION FACTOR B"/>
    <property type="match status" value="1"/>
</dbReference>
<dbReference type="AlphaFoldDB" id="A0A1Y2CE78"/>
<dbReference type="InterPro" id="IPR009057">
    <property type="entry name" value="Homeodomain-like_sf"/>
</dbReference>
<dbReference type="PANTHER" id="PTHR22929:SF0">
    <property type="entry name" value="TRANSCRIPTION FACTOR TFIIIB COMPONENT B'' HOMOLOG"/>
    <property type="match status" value="1"/>
</dbReference>
<dbReference type="Gene3D" id="1.20.58.1880">
    <property type="match status" value="1"/>
</dbReference>
<dbReference type="GO" id="GO:0001156">
    <property type="term" value="F:TFIIIC-class transcription factor complex binding"/>
    <property type="evidence" value="ECO:0007669"/>
    <property type="project" value="TreeGrafter"/>
</dbReference>
<proteinExistence type="predicted"/>
<dbReference type="InterPro" id="IPR039467">
    <property type="entry name" value="TFIIIB_B''_Myb"/>
</dbReference>
<organism evidence="2 3">
    <name type="scientific">Rhizoclosmatium globosum</name>
    <dbReference type="NCBI Taxonomy" id="329046"/>
    <lineage>
        <taxon>Eukaryota</taxon>
        <taxon>Fungi</taxon>
        <taxon>Fungi incertae sedis</taxon>
        <taxon>Chytridiomycota</taxon>
        <taxon>Chytridiomycota incertae sedis</taxon>
        <taxon>Chytridiomycetes</taxon>
        <taxon>Chytridiales</taxon>
        <taxon>Chytriomycetaceae</taxon>
        <taxon>Rhizoclosmatium</taxon>
    </lineage>
</organism>
<dbReference type="SUPFAM" id="SSF46689">
    <property type="entry name" value="Homeodomain-like"/>
    <property type="match status" value="1"/>
</dbReference>
<protein>
    <recommendedName>
        <fullName evidence="1">Transcription factor TFIIIB component B'' Myb domain-containing protein</fullName>
    </recommendedName>
</protein>
<evidence type="ECO:0000313" key="3">
    <source>
        <dbReference type="Proteomes" id="UP000193642"/>
    </source>
</evidence>
<reference evidence="2 3" key="1">
    <citation type="submission" date="2016-07" db="EMBL/GenBank/DDBJ databases">
        <title>Pervasive Adenine N6-methylation of Active Genes in Fungi.</title>
        <authorList>
            <consortium name="DOE Joint Genome Institute"/>
            <person name="Mondo S.J."/>
            <person name="Dannebaum R.O."/>
            <person name="Kuo R.C."/>
            <person name="Labutti K."/>
            <person name="Haridas S."/>
            <person name="Kuo A."/>
            <person name="Salamov A."/>
            <person name="Ahrendt S.R."/>
            <person name="Lipzen A."/>
            <person name="Sullivan W."/>
            <person name="Andreopoulos W.B."/>
            <person name="Clum A."/>
            <person name="Lindquist E."/>
            <person name="Daum C."/>
            <person name="Ramamoorthy G.K."/>
            <person name="Gryganskyi A."/>
            <person name="Culley D."/>
            <person name="Magnuson J.K."/>
            <person name="James T.Y."/>
            <person name="O'Malley M.A."/>
            <person name="Stajich J.E."/>
            <person name="Spatafora J.W."/>
            <person name="Visel A."/>
            <person name="Grigoriev I.V."/>
        </authorList>
    </citation>
    <scope>NUCLEOTIDE SEQUENCE [LARGE SCALE GENOMIC DNA]</scope>
    <source>
        <strain evidence="2 3">JEL800</strain>
    </source>
</reference>
<comment type="caution">
    <text evidence="2">The sequence shown here is derived from an EMBL/GenBank/DDBJ whole genome shotgun (WGS) entry which is preliminary data.</text>
</comment>
<feature type="non-terminal residue" evidence="2">
    <location>
        <position position="107"/>
    </location>
</feature>
<feature type="domain" description="Transcription factor TFIIIB component B'' Myb" evidence="1">
    <location>
        <begin position="48"/>
        <end position="106"/>
    </location>
</feature>